<dbReference type="InterPro" id="IPR017166">
    <property type="entry name" value="UCP037290"/>
</dbReference>
<gene>
    <name evidence="2" type="ORF">DT99_20505</name>
</gene>
<dbReference type="GO" id="GO:0006281">
    <property type="term" value="P:DNA repair"/>
    <property type="evidence" value="ECO:0007669"/>
    <property type="project" value="TreeGrafter"/>
</dbReference>
<dbReference type="PIRSF" id="PIRSF037290">
    <property type="entry name" value="UCP037290"/>
    <property type="match status" value="1"/>
</dbReference>
<name>A0A071MAU6_9BURK</name>
<dbReference type="PANTHER" id="PTHR35369">
    <property type="entry name" value="BLR3025 PROTEIN-RELATED"/>
    <property type="match status" value="1"/>
</dbReference>
<dbReference type="Gene3D" id="3.40.50.300">
    <property type="entry name" value="P-loop containing nucleotide triphosphate hydrolases"/>
    <property type="match status" value="1"/>
</dbReference>
<dbReference type="InterPro" id="IPR027417">
    <property type="entry name" value="P-loop_NTPase"/>
</dbReference>
<dbReference type="OrthoDB" id="9811176at2"/>
<organism evidence="2">
    <name type="scientific">Burkholderia cenocepacia</name>
    <dbReference type="NCBI Taxonomy" id="95486"/>
    <lineage>
        <taxon>Bacteria</taxon>
        <taxon>Pseudomonadati</taxon>
        <taxon>Pseudomonadota</taxon>
        <taxon>Betaproteobacteria</taxon>
        <taxon>Burkholderiales</taxon>
        <taxon>Burkholderiaceae</taxon>
        <taxon>Burkholderia</taxon>
        <taxon>Burkholderia cepacia complex</taxon>
    </lineage>
</organism>
<accession>A0A071MAU6</accession>
<comment type="caution">
    <text evidence="2">The sequence shown here is derived from an EMBL/GenBank/DDBJ whole genome shotgun (WGS) entry which is preliminary data.</text>
</comment>
<dbReference type="EMBL" id="JJOA01000016">
    <property type="protein sequence ID" value="KEA57843.1"/>
    <property type="molecule type" value="Genomic_DNA"/>
</dbReference>
<evidence type="ECO:0000256" key="1">
    <source>
        <dbReference type="ARBA" id="ARBA00022763"/>
    </source>
</evidence>
<dbReference type="AlphaFoldDB" id="A0A071MAU6"/>
<keyword evidence="1" id="KW-0227">DNA damage</keyword>
<dbReference type="SUPFAM" id="SSF52540">
    <property type="entry name" value="P-loop containing nucleoside triphosphate hydrolases"/>
    <property type="match status" value="1"/>
</dbReference>
<proteinExistence type="predicted"/>
<evidence type="ECO:0000313" key="2">
    <source>
        <dbReference type="EMBL" id="KEA57843.1"/>
    </source>
</evidence>
<dbReference type="InterPro" id="IPR047610">
    <property type="entry name" value="ImuA_translesion"/>
</dbReference>
<dbReference type="InterPro" id="IPR050356">
    <property type="entry name" value="SulA_CellDiv_inhibitor"/>
</dbReference>
<sequence>MLASSISPESLHPSLWRGSQLARGGPRTIETGFAPLSAELPGGGWPVGGLVELLAAQPGCGEMRLLAPALARTVSARRPLALVAPPQSPHATALASLGVPADALLWLRAGSRTDALWAAEQALRTGCCGALLLWQEARPDALRRLHLAAARTGDTLFVMLRPLSAARQPSPAVLRVALYPVPGGVSLDIVKRRGPARGEPLVLDLPSPIVESRYARLARHPSAAPAARRVRPAAV</sequence>
<protein>
    <submittedName>
        <fullName evidence="2">Recombinase RecA</fullName>
    </submittedName>
</protein>
<dbReference type="PANTHER" id="PTHR35369:SF3">
    <property type="entry name" value="TRANSLESION DNA SYNTHESIS-ASSOCIATED PROTEIN IMUA"/>
    <property type="match status" value="1"/>
</dbReference>
<reference evidence="2" key="1">
    <citation type="submission" date="2014-04" db="EMBL/GenBank/DDBJ databases">
        <title>In planta biocontrol of soil-borne Fusarium wilt of banana through a plant endophytic bacterium, Burkholderia cenocepacia 869T2.</title>
        <authorList>
            <person name="Ho Y.-N."/>
            <person name="Chiang H.-M."/>
            <person name="Chao C.-P."/>
            <person name="Su C.-C."/>
            <person name="Hsu H.-F."/>
            <person name="Guo C.-T."/>
            <person name="Hsieh J.-L."/>
            <person name="Huang C.-C."/>
        </authorList>
    </citation>
    <scope>NUCLEOTIDE SEQUENCE [LARGE SCALE GENOMIC DNA]</scope>
    <source>
        <strain evidence="2">869T2</strain>
    </source>
</reference>
<dbReference type="NCBIfam" id="NF033429">
    <property type="entry name" value="ImuA_translesion"/>
    <property type="match status" value="1"/>
</dbReference>